<protein>
    <recommendedName>
        <fullName evidence="4">Lipoprotein</fullName>
    </recommendedName>
</protein>
<keyword evidence="3" id="KW-1185">Reference proteome</keyword>
<gene>
    <name evidence="2" type="ORF">CF386_07520</name>
</gene>
<sequence>MKRSKTFLFILLCTSMLSFLTSCANYLVHKDQAYRYCVDNGNQIKTEFINNQSTDFCVFKDNSYCNKWGYYNGSCKPGENKSPVISMPVKNQICIQNFGTNKVFIENNKVYHICTFKDVYCDINDLVAGKCLDNNQNNKNLTQSRMSSSFIQQLKENCSDKGGEVQTMSYDNLPLQVCVLKNKQICGLYDLYQNKCIPGKIKLN</sequence>
<evidence type="ECO:0000313" key="2">
    <source>
        <dbReference type="EMBL" id="ASK78909.1"/>
    </source>
</evidence>
<dbReference type="AlphaFoldDB" id="A0A220VEY1"/>
<dbReference type="Proteomes" id="UP000242175">
    <property type="component" value="Chromosome small"/>
</dbReference>
<evidence type="ECO:0008006" key="4">
    <source>
        <dbReference type="Google" id="ProtNLM"/>
    </source>
</evidence>
<dbReference type="OrthoDB" id="148878at2"/>
<organism evidence="2 3">
    <name type="scientific">Paraphotobacterium marinum</name>
    <dbReference type="NCBI Taxonomy" id="1755811"/>
    <lineage>
        <taxon>Bacteria</taxon>
        <taxon>Pseudomonadati</taxon>
        <taxon>Pseudomonadota</taxon>
        <taxon>Gammaproteobacteria</taxon>
        <taxon>Vibrionales</taxon>
        <taxon>Vibrionaceae</taxon>
        <taxon>Paraphotobacterium</taxon>
    </lineage>
</organism>
<proteinExistence type="predicted"/>
<evidence type="ECO:0000256" key="1">
    <source>
        <dbReference type="SAM" id="SignalP"/>
    </source>
</evidence>
<dbReference type="EMBL" id="CP022356">
    <property type="protein sequence ID" value="ASK78909.1"/>
    <property type="molecule type" value="Genomic_DNA"/>
</dbReference>
<keyword evidence="1" id="KW-0732">Signal</keyword>
<dbReference type="PROSITE" id="PS51257">
    <property type="entry name" value="PROKAR_LIPOPROTEIN"/>
    <property type="match status" value="1"/>
</dbReference>
<dbReference type="KEGG" id="pmai:CF386_07520"/>
<reference evidence="2 3" key="1">
    <citation type="journal article" date="2016" name="Int. J. Syst. Evol. Microbiol.">
        <title>Paraphotobacterium marinum gen. nov., sp. nov., a member of the family Vibrionaceae, isolated from surface seawater.</title>
        <authorList>
            <person name="Huang Z."/>
            <person name="Dong C."/>
            <person name="Shao Z."/>
        </authorList>
    </citation>
    <scope>NUCLEOTIDE SEQUENCE [LARGE SCALE GENOMIC DNA]</scope>
    <source>
        <strain evidence="2 3">NSCS20N07D</strain>
    </source>
</reference>
<accession>A0A220VEY1</accession>
<feature type="chain" id="PRO_5012126360" description="Lipoprotein" evidence="1">
    <location>
        <begin position="25"/>
        <end position="204"/>
    </location>
</feature>
<feature type="signal peptide" evidence="1">
    <location>
        <begin position="1"/>
        <end position="24"/>
    </location>
</feature>
<name>A0A220VEY1_9GAMM</name>
<evidence type="ECO:0000313" key="3">
    <source>
        <dbReference type="Proteomes" id="UP000242175"/>
    </source>
</evidence>
<dbReference type="RefSeq" id="WP_089073817.1">
    <property type="nucleotide sequence ID" value="NZ_CBCSAM010000006.1"/>
</dbReference>